<name>A0ABZ1BUD5_9FIRM</name>
<comment type="subunit">
    <text evidence="8">Homodimer.</text>
</comment>
<comment type="subcellular location">
    <subcellularLocation>
        <location evidence="8">Cytoplasm</location>
    </subcellularLocation>
</comment>
<dbReference type="InterPro" id="IPR047084">
    <property type="entry name" value="GFAT_N"/>
</dbReference>
<dbReference type="InterPro" id="IPR035466">
    <property type="entry name" value="GlmS/AgaS_SIS"/>
</dbReference>
<dbReference type="InterPro" id="IPR017932">
    <property type="entry name" value="GATase_2_dom"/>
</dbReference>
<organism evidence="11 12">
    <name type="scientific">Carboxydichorda subterranea</name>
    <dbReference type="NCBI Taxonomy" id="3109565"/>
    <lineage>
        <taxon>Bacteria</taxon>
        <taxon>Bacillati</taxon>
        <taxon>Bacillota</taxon>
        <taxon>Limnochordia</taxon>
        <taxon>Limnochordales</taxon>
        <taxon>Geochordaceae</taxon>
        <taxon>Carboxydichorda</taxon>
    </lineage>
</organism>
<dbReference type="SUPFAM" id="SSF56235">
    <property type="entry name" value="N-terminal nucleophile aminohydrolases (Ntn hydrolases)"/>
    <property type="match status" value="1"/>
</dbReference>
<dbReference type="EMBL" id="CP141615">
    <property type="protein sequence ID" value="WRP16384.1"/>
    <property type="molecule type" value="Genomic_DNA"/>
</dbReference>
<protein>
    <recommendedName>
        <fullName evidence="3 8">Glutamine--fructose-6-phosphate aminotransferase [isomerizing]</fullName>
        <ecNumber evidence="2 8">2.6.1.16</ecNumber>
    </recommendedName>
    <alternativeName>
        <fullName evidence="8">D-fructose-6-phosphate amidotransferase</fullName>
    </alternativeName>
    <alternativeName>
        <fullName evidence="8">GFAT</fullName>
    </alternativeName>
    <alternativeName>
        <fullName evidence="8">Glucosamine-6-phosphate synthase</fullName>
    </alternativeName>
    <alternativeName>
        <fullName evidence="8">Hexosephosphate aminotransferase</fullName>
    </alternativeName>
    <alternativeName>
        <fullName evidence="8">L-glutamine--D-fructose-6-phosphate amidotransferase</fullName>
    </alternativeName>
</protein>
<feature type="active site" description="Nucleophile; for GATase activity" evidence="8">
    <location>
        <position position="2"/>
    </location>
</feature>
<feature type="domain" description="SIS" evidence="10">
    <location>
        <begin position="285"/>
        <end position="424"/>
    </location>
</feature>
<keyword evidence="7" id="KW-0315">Glutamine amidotransferase</keyword>
<dbReference type="SUPFAM" id="SSF53697">
    <property type="entry name" value="SIS domain"/>
    <property type="match status" value="1"/>
</dbReference>
<dbReference type="CDD" id="cd05008">
    <property type="entry name" value="SIS_GlmS_GlmD_1"/>
    <property type="match status" value="1"/>
</dbReference>
<evidence type="ECO:0000313" key="11">
    <source>
        <dbReference type="EMBL" id="WRP16384.1"/>
    </source>
</evidence>
<proteinExistence type="inferred from homology"/>
<dbReference type="Gene3D" id="3.60.20.10">
    <property type="entry name" value="Glutamine Phosphoribosylpyrophosphate, subunit 1, domain 1"/>
    <property type="match status" value="1"/>
</dbReference>
<dbReference type="PROSITE" id="PS51278">
    <property type="entry name" value="GATASE_TYPE_2"/>
    <property type="match status" value="1"/>
</dbReference>
<evidence type="ECO:0000256" key="2">
    <source>
        <dbReference type="ARBA" id="ARBA00012916"/>
    </source>
</evidence>
<evidence type="ECO:0000259" key="10">
    <source>
        <dbReference type="PROSITE" id="PS51464"/>
    </source>
</evidence>
<feature type="active site" description="For Fru-6P isomerization activity" evidence="8">
    <location>
        <position position="599"/>
    </location>
</feature>
<evidence type="ECO:0000256" key="8">
    <source>
        <dbReference type="HAMAP-Rule" id="MF_00164"/>
    </source>
</evidence>
<keyword evidence="5 8" id="KW-0808">Transferase</keyword>
<gene>
    <name evidence="8 11" type="primary">glmS</name>
    <name evidence="11" type="ORF">U7230_09775</name>
</gene>
<dbReference type="Gene3D" id="3.40.50.10490">
    <property type="entry name" value="Glucose-6-phosphate isomerase like protein, domain 1"/>
    <property type="match status" value="2"/>
</dbReference>
<dbReference type="PROSITE" id="PS51464">
    <property type="entry name" value="SIS"/>
    <property type="match status" value="2"/>
</dbReference>
<dbReference type="InterPro" id="IPR005855">
    <property type="entry name" value="GFAT"/>
</dbReference>
<dbReference type="InterPro" id="IPR001347">
    <property type="entry name" value="SIS_dom"/>
</dbReference>
<dbReference type="NCBIfam" id="NF001484">
    <property type="entry name" value="PRK00331.1"/>
    <property type="match status" value="1"/>
</dbReference>
<dbReference type="CDD" id="cd00714">
    <property type="entry name" value="GFAT"/>
    <property type="match status" value="1"/>
</dbReference>
<evidence type="ECO:0000256" key="4">
    <source>
        <dbReference type="ARBA" id="ARBA00022576"/>
    </source>
</evidence>
<keyword evidence="4 8" id="KW-0032">Aminotransferase</keyword>
<dbReference type="PANTHER" id="PTHR10937">
    <property type="entry name" value="GLUCOSAMINE--FRUCTOSE-6-PHOSPHATE AMINOTRANSFERASE, ISOMERIZING"/>
    <property type="match status" value="1"/>
</dbReference>
<dbReference type="Pfam" id="PF01380">
    <property type="entry name" value="SIS"/>
    <property type="match status" value="2"/>
</dbReference>
<comment type="catalytic activity">
    <reaction evidence="1 8">
        <text>D-fructose 6-phosphate + L-glutamine = D-glucosamine 6-phosphate + L-glutamate</text>
        <dbReference type="Rhea" id="RHEA:13237"/>
        <dbReference type="ChEBI" id="CHEBI:29985"/>
        <dbReference type="ChEBI" id="CHEBI:58359"/>
        <dbReference type="ChEBI" id="CHEBI:58725"/>
        <dbReference type="ChEBI" id="CHEBI:61527"/>
        <dbReference type="EC" id="2.6.1.16"/>
    </reaction>
</comment>
<dbReference type="CDD" id="cd05009">
    <property type="entry name" value="SIS_GlmS_GlmD_2"/>
    <property type="match status" value="1"/>
</dbReference>
<evidence type="ECO:0000256" key="1">
    <source>
        <dbReference type="ARBA" id="ARBA00001031"/>
    </source>
</evidence>
<dbReference type="Pfam" id="PF13522">
    <property type="entry name" value="GATase_6"/>
    <property type="match status" value="1"/>
</dbReference>
<feature type="domain" description="SIS" evidence="10">
    <location>
        <begin position="450"/>
        <end position="594"/>
    </location>
</feature>
<keyword evidence="6" id="KW-0677">Repeat</keyword>
<dbReference type="InterPro" id="IPR029055">
    <property type="entry name" value="Ntn_hydrolases_N"/>
</dbReference>
<keyword evidence="8" id="KW-0963">Cytoplasm</keyword>
<evidence type="ECO:0000313" key="12">
    <source>
        <dbReference type="Proteomes" id="UP001332192"/>
    </source>
</evidence>
<feature type="initiator methionine" description="Removed" evidence="8">
    <location>
        <position position="1"/>
    </location>
</feature>
<dbReference type="InterPro" id="IPR035490">
    <property type="entry name" value="GlmS/FrlB_SIS"/>
</dbReference>
<evidence type="ECO:0000256" key="5">
    <source>
        <dbReference type="ARBA" id="ARBA00022679"/>
    </source>
</evidence>
<comment type="function">
    <text evidence="8">Catalyzes the first step in hexosamine metabolism, converting fructose-6P into glucosamine-6P using glutamine as a nitrogen source.</text>
</comment>
<dbReference type="PANTHER" id="PTHR10937:SF0">
    <property type="entry name" value="GLUTAMINE--FRUCTOSE-6-PHOSPHATE TRANSAMINASE (ISOMERIZING)"/>
    <property type="match status" value="1"/>
</dbReference>
<reference evidence="11 12" key="1">
    <citation type="journal article" date="2024" name="Front. Microbiol.">
        <title>Novel thermophilic genera Geochorda gen. nov. and Carboxydochorda gen. nov. from the deep terrestrial subsurface reveal the ecophysiological diversity in the class Limnochordia.</title>
        <authorList>
            <person name="Karnachuk O.V."/>
            <person name="Lukina A.P."/>
            <person name="Avakyan M.R."/>
            <person name="Kadnikov V.V."/>
            <person name="Begmatov S."/>
            <person name="Beletsky A.V."/>
            <person name="Vlasova K.G."/>
            <person name="Novikov A.A."/>
            <person name="Shcherbakova V.A."/>
            <person name="Mardanov A.V."/>
            <person name="Ravin N.V."/>
        </authorList>
    </citation>
    <scope>NUCLEOTIDE SEQUENCE [LARGE SCALE GENOMIC DNA]</scope>
    <source>
        <strain evidence="11 12">L945</strain>
    </source>
</reference>
<feature type="domain" description="Glutamine amidotransferase type-2" evidence="9">
    <location>
        <begin position="2"/>
        <end position="216"/>
    </location>
</feature>
<evidence type="ECO:0000256" key="7">
    <source>
        <dbReference type="ARBA" id="ARBA00022962"/>
    </source>
</evidence>
<accession>A0ABZ1BUD5</accession>
<dbReference type="HAMAP" id="MF_00164">
    <property type="entry name" value="GlmS"/>
    <property type="match status" value="1"/>
</dbReference>
<dbReference type="RefSeq" id="WP_324715656.1">
    <property type="nucleotide sequence ID" value="NZ_CP141615.1"/>
</dbReference>
<evidence type="ECO:0000256" key="6">
    <source>
        <dbReference type="ARBA" id="ARBA00022737"/>
    </source>
</evidence>
<evidence type="ECO:0000259" key="9">
    <source>
        <dbReference type="PROSITE" id="PS51278"/>
    </source>
</evidence>
<sequence length="604" mass="65365">MCGIVGYVGNRPALPILLEGLRRLEYRGYDSAGVAVVNHRLQVVKSQGRVEQLERLVASQGLEGRSGIGHTRWATHGAPSDHNAHPHTDCSGRFAVVHNGILDNFAELRKELEARGHRFRSDTDTEVVAHLLEEAWRGDLAAALREVTRRLRGSWALACVCTDQPDTLALARQDSPLVIGVGDGQYVAGSDVTPVLATTRRVLYLDNGEVARIDLRGVTIWDARGEVVGRSPVEVAWDASAAEKGSFDHFMMKEIYEQPQAVRQTLAGRVDPAAGSVDLSGAGLSPDRLRSFERIQIVACGTAWHAGLVGRRLIEAWARLPVQVDVASEFRYGEPLVDGRTLTVAISQSGETADTLAAVREARRLGSPVLGIVNVEGSSLAREADWVLTTKAGPEVAVPSTKAYLTQVVALHLLALALSRVERPEEGRMLLQLPQRIEQTLAMEPRVRELARQLAGQSHLFYIGRGLDYAVAMEGALKLKEISYIHAEAYAAGELKHGTLALIEPGRTVVALATQEALRTKTVGNMVEVKARGGRVVAVTPDRPDARKEVEVAADALLALPDAPEGLLPVLAAVPLQMLAYFAAVERGCDVDRPRNLAKSVTVE</sequence>
<evidence type="ECO:0000256" key="3">
    <source>
        <dbReference type="ARBA" id="ARBA00016090"/>
    </source>
</evidence>
<dbReference type="NCBIfam" id="TIGR01135">
    <property type="entry name" value="glmS"/>
    <property type="match status" value="1"/>
</dbReference>
<keyword evidence="12" id="KW-1185">Reference proteome</keyword>
<dbReference type="Proteomes" id="UP001332192">
    <property type="component" value="Chromosome"/>
</dbReference>
<dbReference type="GO" id="GO:0004360">
    <property type="term" value="F:glutamine-fructose-6-phosphate transaminase (isomerizing) activity"/>
    <property type="evidence" value="ECO:0007669"/>
    <property type="project" value="UniProtKB-EC"/>
</dbReference>
<dbReference type="EC" id="2.6.1.16" evidence="2 8"/>
<dbReference type="InterPro" id="IPR046348">
    <property type="entry name" value="SIS_dom_sf"/>
</dbReference>